<evidence type="ECO:0000313" key="3">
    <source>
        <dbReference type="Proteomes" id="UP001501333"/>
    </source>
</evidence>
<dbReference type="Gene3D" id="2.60.120.200">
    <property type="match status" value="1"/>
</dbReference>
<proteinExistence type="predicted"/>
<evidence type="ECO:0000313" key="2">
    <source>
        <dbReference type="EMBL" id="GAA4129345.1"/>
    </source>
</evidence>
<dbReference type="InterPro" id="IPR045474">
    <property type="entry name" value="GEVED"/>
</dbReference>
<dbReference type="NCBIfam" id="NF033708">
    <property type="entry name" value="T9SS_Cterm_ChiA"/>
    <property type="match status" value="1"/>
</dbReference>
<dbReference type="EMBL" id="BAABAO010000005">
    <property type="protein sequence ID" value="GAA4129345.1"/>
    <property type="molecule type" value="Genomic_DNA"/>
</dbReference>
<keyword evidence="3" id="KW-1185">Reference proteome</keyword>
<feature type="domain" description="GEVED" evidence="1">
    <location>
        <begin position="340"/>
        <end position="423"/>
    </location>
</feature>
<dbReference type="Pfam" id="PF20009">
    <property type="entry name" value="GEVED"/>
    <property type="match status" value="1"/>
</dbReference>
<protein>
    <recommendedName>
        <fullName evidence="1">GEVED domain-containing protein</fullName>
    </recommendedName>
</protein>
<accession>A0ABP7Y2I3</accession>
<dbReference type="SUPFAM" id="SSF49899">
    <property type="entry name" value="Concanavalin A-like lectins/glucanases"/>
    <property type="match status" value="1"/>
</dbReference>
<organism evidence="2 3">
    <name type="scientific">Flavobacterium chungbukense</name>
    <dbReference type="NCBI Taxonomy" id="877464"/>
    <lineage>
        <taxon>Bacteria</taxon>
        <taxon>Pseudomonadati</taxon>
        <taxon>Bacteroidota</taxon>
        <taxon>Flavobacteriia</taxon>
        <taxon>Flavobacteriales</taxon>
        <taxon>Flavobacteriaceae</taxon>
        <taxon>Flavobacterium</taxon>
    </lineage>
</organism>
<name>A0ABP7Y2I3_9FLAO</name>
<evidence type="ECO:0000259" key="1">
    <source>
        <dbReference type="Pfam" id="PF20009"/>
    </source>
</evidence>
<reference evidence="3" key="1">
    <citation type="journal article" date="2019" name="Int. J. Syst. Evol. Microbiol.">
        <title>The Global Catalogue of Microorganisms (GCM) 10K type strain sequencing project: providing services to taxonomists for standard genome sequencing and annotation.</title>
        <authorList>
            <consortium name="The Broad Institute Genomics Platform"/>
            <consortium name="The Broad Institute Genome Sequencing Center for Infectious Disease"/>
            <person name="Wu L."/>
            <person name="Ma J."/>
        </authorList>
    </citation>
    <scope>NUCLEOTIDE SEQUENCE [LARGE SCALE GENOMIC DNA]</scope>
    <source>
        <strain evidence="3">JCM 17386</strain>
    </source>
</reference>
<sequence>MFLVVTTSNAAEYFSIANGNWTSRDTWSTSSGGGRVGMGVFPIAGDIVHIEGGDVVTLTANAACASIDFPTTNNSNSIVLNGFTLNVSGNILIPRAGGSSLNQINVGTGTLNAGSIDFPTTGNTVRHRILISTGTVMVSGNLSTSSNDVSARIEFTGAGLLRVGGDFFSNGGGSLIPSTGRVELNGTNQSFNAFSYYNLLFSTGGTKTFIGTTTITNALTINTNVNANLGTGLTHSAATLTLGANQVVPSSWGNTISPSLRKDDTFFTATTGIVNVSSSTCTNFNAGVPITSVSYNNQTRPSSGTGNYEDLTSPVLTSVVKGQSYALVVRGNTGGDQNAYYDAYFDWNNNGTFEASEYVKIGTIRNSVGTTADGKSASVYVTVPTGAFTGTIKVRVMSRTGNYNNNPCASLGNTGQIEDHSITLQDPCTGNLTPGNTLSTATTVCPYTPFTLSLQNTLQDGVTYTWQTSPDGTGSWSTASTPTTNFFGLETFDAANAQANLYGDAVLVGGQLQLTRAVNSLYGAYVIQKTPGVNYDAFNVNFDYQIPTTGGADGFSLSYASDVANDATGGEDGSGTGIIVQFDTYDNEGVQAGSRIRIKYAGNTIYNTAINEPVLRPTTGNTPVIIKVDARGRLSLTVNNSVVVADLALPGAYLLAVKSNWRFKFSARTGGSNDRHLIDNLLIRYVDPVGAGPTFTTTQTVKTFYRVMVTCGSTTNYSIPVMVDVTSATISPITATTCSGAASLTINPATITGNTVPTGTTYTWPVPVRTAGLSGGAASSGNPNSIATGVLTLNTGTTTPQTATYTVTPVSGTCTGVPFTVTVTVNPIQTTPSTSGKINVTCAELGKVTIGSLPSGSWQINQSGQASATINGTGTSYQVTGLVAGSYTFTVQTTTSCVSASSATVVIDDSPSATWNGLSWDGGAPDSTKRIIINSSNGTPFPASTPVVNGCSLTVNAGFTAIVSSGVTLVITNAVTTNGQLTFRSGSSLVQTTNVANSGQIDYERIATVRRYDATYWSSPVTNSSFRMNTLSPDTLFDKYLYYNPNASWVIDPYGTMVMETGKGYSIRAPQPFDADIAAPFTGVFKGVPNNGNINAVVVQDKYNLVGNPYPSAISAVALINGNTNLGTLYFWTHNSYPVYNPADSKYYYNNADFAAFNLTGSTETSSGETLNGQPFQGYIAAGQGFLAKPKTGTLSFTNTMRRNGSNTQFYKTDESAELEQNRLWLNLSNDYGAFKQALIGYIEGATNSFDINYDANTLGSNTSADFYSINESNNMTIQGRALPFDNKEIIPLGYKASTAGDYTISIDHADGFFDKQEVYLEDLLKAKIVNLRTENYKFATEAGTFANRFNLRYTSKTLGTGEFEDLENSVVVSVKNKVVKITSSKETIKNVNIYNIGAQILYSKDNINLSELQISNLNSGSQVLLVKITLENGHTLTKKVVYSAL</sequence>
<dbReference type="InterPro" id="IPR013320">
    <property type="entry name" value="ConA-like_dom_sf"/>
</dbReference>
<gene>
    <name evidence="2" type="ORF">GCM10022250_18970</name>
</gene>
<comment type="caution">
    <text evidence="2">The sequence shown here is derived from an EMBL/GenBank/DDBJ whole genome shotgun (WGS) entry which is preliminary data.</text>
</comment>
<dbReference type="Proteomes" id="UP001501333">
    <property type="component" value="Unassembled WGS sequence"/>
</dbReference>